<sequence>MYKRFVQSWTKSISWALILSLLITTGAFAQPAQAAATSRQVDAALKNVVKYYYKADKDYRFSKDFDWELIGLEHAGEKLTSSKWVDDSEKTAIDFWSNEVKKVSEPGQLAKVSIGLMKNGYDPTNFNGRNLLKEIEKQQDSNGRLGDDQWTTFNHALSMIALEMYDYSYDREEAVDFLIDRLEDFTPSDTVYHDEWAFALHALSFVESEDGVNDMQKEIMAQLLSGRGSNGSLNDNPDTTLETLAAVASTGEDVMKGDWNKSVEYVLTQQLDDGSFPSAWSNGETSELTTQKGLYALAVLKKGNALFERLTKKEKTDLIVYRTNENQSENVKVYDGMTNFIKGEESTSTSAGYTISSKQLFVKADVSKLAEEKPVAILVKVMKGKSIVSQAIVESTPTTTQTLTAGLTLPRGTYSVEINFWYGLAENPEVAQDSVSFTVKVK</sequence>
<dbReference type="RefSeq" id="WP_106837339.1">
    <property type="nucleotide sequence ID" value="NZ_JARMEZ010000014.1"/>
</dbReference>
<feature type="chain" id="PRO_5038552933" evidence="1">
    <location>
        <begin position="30"/>
        <end position="442"/>
    </location>
</feature>
<dbReference type="SUPFAM" id="SSF48239">
    <property type="entry name" value="Terpenoid cyclases/Protein prenyltransferases"/>
    <property type="match status" value="1"/>
</dbReference>
<feature type="signal peptide" evidence="1">
    <location>
        <begin position="1"/>
        <end position="29"/>
    </location>
</feature>
<keyword evidence="3" id="KW-1185">Reference proteome</keyword>
<keyword evidence="1" id="KW-0732">Signal</keyword>
<reference evidence="2 3" key="1">
    <citation type="submission" date="2018-03" db="EMBL/GenBank/DDBJ databases">
        <title>Brevisbacillus phylogenomics.</title>
        <authorList>
            <person name="Dunlap C."/>
        </authorList>
    </citation>
    <scope>NUCLEOTIDE SEQUENCE [LARGE SCALE GENOMIC DNA]</scope>
    <source>
        <strain evidence="2 3">NRRL NRS-1210</strain>
    </source>
</reference>
<comment type="caution">
    <text evidence="2">The sequence shown here is derived from an EMBL/GenBank/DDBJ whole genome shotgun (WGS) entry which is preliminary data.</text>
</comment>
<evidence type="ECO:0000313" key="2">
    <source>
        <dbReference type="EMBL" id="PSJ99588.1"/>
    </source>
</evidence>
<dbReference type="Proteomes" id="UP000240419">
    <property type="component" value="Unassembled WGS sequence"/>
</dbReference>
<evidence type="ECO:0000256" key="1">
    <source>
        <dbReference type="SAM" id="SignalP"/>
    </source>
</evidence>
<dbReference type="OrthoDB" id="411361at2"/>
<dbReference type="EMBL" id="PXZM01000003">
    <property type="protein sequence ID" value="PSJ99588.1"/>
    <property type="molecule type" value="Genomic_DNA"/>
</dbReference>
<dbReference type="InterPro" id="IPR008930">
    <property type="entry name" value="Terpenoid_cyclase/PrenylTrfase"/>
</dbReference>
<gene>
    <name evidence="2" type="ORF">C7R93_02615</name>
</gene>
<evidence type="ECO:0000313" key="3">
    <source>
        <dbReference type="Proteomes" id="UP000240419"/>
    </source>
</evidence>
<dbReference type="Gene3D" id="1.50.10.20">
    <property type="match status" value="1"/>
</dbReference>
<name>A0A2P7VK45_9BACL</name>
<accession>A0A2P7VK45</accession>
<protein>
    <submittedName>
        <fullName evidence="2">Uncharacterized protein</fullName>
    </submittedName>
</protein>
<organism evidence="2 3">
    <name type="scientific">Brevibacillus fortis</name>
    <dbReference type="NCBI Taxonomy" id="2126352"/>
    <lineage>
        <taxon>Bacteria</taxon>
        <taxon>Bacillati</taxon>
        <taxon>Bacillota</taxon>
        <taxon>Bacilli</taxon>
        <taxon>Bacillales</taxon>
        <taxon>Paenibacillaceae</taxon>
        <taxon>Brevibacillus</taxon>
    </lineage>
</organism>
<proteinExistence type="predicted"/>
<dbReference type="AlphaFoldDB" id="A0A2P7VK45"/>